<feature type="domain" description="Reverse transcriptase Ty1/copia-type" evidence="2">
    <location>
        <begin position="170"/>
        <end position="287"/>
    </location>
</feature>
<gene>
    <name evidence="3" type="ORF">PCOR1329_LOCUS30872</name>
</gene>
<comment type="caution">
    <text evidence="3">The sequence shown here is derived from an EMBL/GenBank/DDBJ whole genome shotgun (WGS) entry which is preliminary data.</text>
</comment>
<dbReference type="Pfam" id="PF07727">
    <property type="entry name" value="RVT_2"/>
    <property type="match status" value="1"/>
</dbReference>
<evidence type="ECO:0000313" key="4">
    <source>
        <dbReference type="Proteomes" id="UP001189429"/>
    </source>
</evidence>
<evidence type="ECO:0000313" key="3">
    <source>
        <dbReference type="EMBL" id="CAK0833042.1"/>
    </source>
</evidence>
<dbReference type="InterPro" id="IPR013103">
    <property type="entry name" value="RVT_2"/>
</dbReference>
<evidence type="ECO:0000256" key="1">
    <source>
        <dbReference type="SAM" id="MobiDB-lite"/>
    </source>
</evidence>
<protein>
    <recommendedName>
        <fullName evidence="2">Reverse transcriptase Ty1/copia-type domain-containing protein</fullName>
    </recommendedName>
</protein>
<dbReference type="EMBL" id="CAUYUJ010012002">
    <property type="protein sequence ID" value="CAK0833042.1"/>
    <property type="molecule type" value="Genomic_DNA"/>
</dbReference>
<name>A0ABN9SML6_9DINO</name>
<feature type="region of interest" description="Disordered" evidence="1">
    <location>
        <begin position="1"/>
        <end position="51"/>
    </location>
</feature>
<feature type="compositionally biased region" description="Polar residues" evidence="1">
    <location>
        <begin position="39"/>
        <end position="48"/>
    </location>
</feature>
<dbReference type="Proteomes" id="UP001189429">
    <property type="component" value="Unassembled WGS sequence"/>
</dbReference>
<feature type="region of interest" description="Disordered" evidence="1">
    <location>
        <begin position="516"/>
        <end position="542"/>
    </location>
</feature>
<keyword evidence="4" id="KW-1185">Reference proteome</keyword>
<feature type="compositionally biased region" description="Basic and acidic residues" evidence="1">
    <location>
        <begin position="523"/>
        <end position="535"/>
    </location>
</feature>
<sequence length="584" mass="64864">MPTTPPPEQEQPATQPTAQPAQTAQPAASSSEQELRATKAQSRTISNLQKERLRMDKAEAAIFTRPGGGVFRGTLPDPGLSSAVPALDLDDADDELAALQLMVTSQDLPFGWEFDGAEAKLSDILVDISTRNMTPHERAAFMQSKRKELAEFFGNDVWEFHKPTGEEDPRRILKAKWVLKWTKNDDGTLRAKARLALQGFNVPDALSGAVPTASPTASRLARQMALQLAANNGWRLWRADVATAFLQGRPQERELYAKVPKDAAELMGIEPNTLMKFIKPMYGQVKRKFKFRKWIEDDKMDYCGSDLSQTPHWENPKSNSSETEVKMATYAKNLKPITIDQKSSDNTRELTIKEKRQLRGQLPAATAGAAKEANKTLRFYKQNPDVGLKMKKVGQAAAAGMGGLEFAKRCWAALIYDGVDITKDESTRMAGESALVVDAKALYDAAQKESVASFQGKRAGIEALALRERMEATITRWRRVSSERQYADGLAKIAARQLLADRLRYGRLQLKRDPNYTAAKKKTKEERQESIDHTRPVTSAATRKATTPFIQLAVFATGCCRSAARSGYDTKNENDGYGIVIWFA</sequence>
<feature type="compositionally biased region" description="Low complexity" evidence="1">
    <location>
        <begin position="10"/>
        <end position="32"/>
    </location>
</feature>
<proteinExistence type="predicted"/>
<feature type="non-terminal residue" evidence="3">
    <location>
        <position position="584"/>
    </location>
</feature>
<accession>A0ABN9SML6</accession>
<organism evidence="3 4">
    <name type="scientific">Prorocentrum cordatum</name>
    <dbReference type="NCBI Taxonomy" id="2364126"/>
    <lineage>
        <taxon>Eukaryota</taxon>
        <taxon>Sar</taxon>
        <taxon>Alveolata</taxon>
        <taxon>Dinophyceae</taxon>
        <taxon>Prorocentrales</taxon>
        <taxon>Prorocentraceae</taxon>
        <taxon>Prorocentrum</taxon>
    </lineage>
</organism>
<reference evidence="3" key="1">
    <citation type="submission" date="2023-10" db="EMBL/GenBank/DDBJ databases">
        <authorList>
            <person name="Chen Y."/>
            <person name="Shah S."/>
            <person name="Dougan E. K."/>
            <person name="Thang M."/>
            <person name="Chan C."/>
        </authorList>
    </citation>
    <scope>NUCLEOTIDE SEQUENCE [LARGE SCALE GENOMIC DNA]</scope>
</reference>
<evidence type="ECO:0000259" key="2">
    <source>
        <dbReference type="Pfam" id="PF07727"/>
    </source>
</evidence>